<comment type="subcellular location">
    <subcellularLocation>
        <location evidence="16">Mitochondrion inner membrane</location>
        <topology evidence="16">Multi-pass membrane protein</topology>
    </subcellularLocation>
    <subcellularLocation>
        <location evidence="1">Mitochondrion membrane</location>
        <topology evidence="1">Multi-pass membrane protein</topology>
    </subcellularLocation>
</comment>
<evidence type="ECO:0000256" key="6">
    <source>
        <dbReference type="ARBA" id="ARBA00022660"/>
    </source>
</evidence>
<evidence type="ECO:0000256" key="4">
    <source>
        <dbReference type="ARBA" id="ARBA00016612"/>
    </source>
</evidence>
<dbReference type="GO" id="GO:0008137">
    <property type="term" value="F:NADH dehydrogenase (ubiquinone) activity"/>
    <property type="evidence" value="ECO:0007669"/>
    <property type="project" value="UniProtKB-EC"/>
</dbReference>
<dbReference type="EC" id="7.1.1.2" evidence="3 16"/>
<comment type="function">
    <text evidence="16">Core subunit of the mitochondrial membrane respiratory chain NADH dehydrogenase (Complex I) which catalyzes electron transfer from NADH through the respiratory chain, using ubiquinone as an electron acceptor.</text>
</comment>
<sequence>MQNFNFGLQDQCFKFKLLKQQLMMILNNSMILVSFFMVFSGLWSFVSYRKHLLNTLLSLEFIMLGIFFFMNNCISEIGSEVYFVLFFLTLAACEGALGLSLLVSIVRSHGNDYFNSFSTLGC</sequence>
<keyword evidence="14 16" id="KW-0472">Membrane</keyword>
<feature type="transmembrane region" description="Helical" evidence="16">
    <location>
        <begin position="25"/>
        <end position="46"/>
    </location>
</feature>
<reference evidence="17" key="1">
    <citation type="journal article" date="2017" name="Genetica">
        <title>Molecular phylogeny of ten intertidal hermit crabs of the genus Pagurus inferred from multiple mitochondrial genes, with special emphasis on the evolutionary relationship of Pagurus lanuginosus and Pagurus maculosus.</title>
        <authorList>
            <person name="Sultana Z."/>
            <person name="Asakura A."/>
            <person name="Kinjo S."/>
            <person name="Nozawa M."/>
            <person name="Nakano T."/>
            <person name="Ikeo K."/>
        </authorList>
    </citation>
    <scope>NUCLEOTIDE SEQUENCE</scope>
</reference>
<evidence type="ECO:0000256" key="15">
    <source>
        <dbReference type="ARBA" id="ARBA00049551"/>
    </source>
</evidence>
<evidence type="ECO:0000256" key="16">
    <source>
        <dbReference type="RuleBase" id="RU004419"/>
    </source>
</evidence>
<evidence type="ECO:0000256" key="12">
    <source>
        <dbReference type="ARBA" id="ARBA00023075"/>
    </source>
</evidence>
<dbReference type="GO" id="GO:0005743">
    <property type="term" value="C:mitochondrial inner membrane"/>
    <property type="evidence" value="ECO:0007669"/>
    <property type="project" value="UniProtKB-SubCell"/>
</dbReference>
<evidence type="ECO:0000256" key="5">
    <source>
        <dbReference type="ARBA" id="ARBA00022448"/>
    </source>
</evidence>
<comment type="catalytic activity">
    <reaction evidence="15 16">
        <text>a ubiquinone + NADH + 5 H(+)(in) = a ubiquinol + NAD(+) + 4 H(+)(out)</text>
        <dbReference type="Rhea" id="RHEA:29091"/>
        <dbReference type="Rhea" id="RHEA-COMP:9565"/>
        <dbReference type="Rhea" id="RHEA-COMP:9566"/>
        <dbReference type="ChEBI" id="CHEBI:15378"/>
        <dbReference type="ChEBI" id="CHEBI:16389"/>
        <dbReference type="ChEBI" id="CHEBI:17976"/>
        <dbReference type="ChEBI" id="CHEBI:57540"/>
        <dbReference type="ChEBI" id="CHEBI:57945"/>
        <dbReference type="EC" id="7.1.1.2"/>
    </reaction>
</comment>
<dbReference type="InterPro" id="IPR001133">
    <property type="entry name" value="NADH_UbQ_OxRdtase_chain4L/K"/>
</dbReference>
<evidence type="ECO:0000256" key="8">
    <source>
        <dbReference type="ARBA" id="ARBA00022967"/>
    </source>
</evidence>
<protein>
    <recommendedName>
        <fullName evidence="4 16">NADH-ubiquinone oxidoreductase chain 4L</fullName>
        <ecNumber evidence="3 16">7.1.1.2</ecNumber>
    </recommendedName>
</protein>
<dbReference type="Gene3D" id="1.10.287.3510">
    <property type="match status" value="1"/>
</dbReference>
<keyword evidence="8 16" id="KW-1278">Translocase</keyword>
<evidence type="ECO:0000256" key="1">
    <source>
        <dbReference type="ARBA" id="ARBA00004225"/>
    </source>
</evidence>
<evidence type="ECO:0000256" key="14">
    <source>
        <dbReference type="ARBA" id="ARBA00023136"/>
    </source>
</evidence>
<dbReference type="InterPro" id="IPR039428">
    <property type="entry name" value="NUOK/Mnh_C1-like"/>
</dbReference>
<geneLocation type="mitochondrion" evidence="17"/>
<keyword evidence="9 16" id="KW-0249">Electron transport</keyword>
<evidence type="ECO:0000313" key="17">
    <source>
        <dbReference type="EMBL" id="BBB16293.1"/>
    </source>
</evidence>
<feature type="transmembrane region" description="Helical" evidence="16">
    <location>
        <begin position="52"/>
        <end position="70"/>
    </location>
</feature>
<dbReference type="AlphaFoldDB" id="A0A2Z5V8D9"/>
<dbReference type="Pfam" id="PF00420">
    <property type="entry name" value="Oxidored_q2"/>
    <property type="match status" value="1"/>
</dbReference>
<evidence type="ECO:0000256" key="13">
    <source>
        <dbReference type="ARBA" id="ARBA00023128"/>
    </source>
</evidence>
<dbReference type="GO" id="GO:0016651">
    <property type="term" value="F:oxidoreductase activity, acting on NAD(P)H"/>
    <property type="evidence" value="ECO:0007669"/>
    <property type="project" value="InterPro"/>
</dbReference>
<evidence type="ECO:0000256" key="11">
    <source>
        <dbReference type="ARBA" id="ARBA00023027"/>
    </source>
</evidence>
<keyword evidence="12 16" id="KW-0830">Ubiquinone</keyword>
<keyword evidence="6 16" id="KW-0679">Respiratory chain</keyword>
<organism evidence="17">
    <name type="scientific">Pagurus gracilipes</name>
    <dbReference type="NCBI Taxonomy" id="1929474"/>
    <lineage>
        <taxon>Eukaryota</taxon>
        <taxon>Metazoa</taxon>
        <taxon>Ecdysozoa</taxon>
        <taxon>Arthropoda</taxon>
        <taxon>Crustacea</taxon>
        <taxon>Multicrustacea</taxon>
        <taxon>Malacostraca</taxon>
        <taxon>Eumalacostraca</taxon>
        <taxon>Eucarida</taxon>
        <taxon>Decapoda</taxon>
        <taxon>Pleocyemata</taxon>
        <taxon>Anomura</taxon>
        <taxon>Paguroidea</taxon>
        <taxon>Paguridae</taxon>
        <taxon>Pagurus</taxon>
    </lineage>
</organism>
<keyword evidence="5 16" id="KW-0813">Transport</keyword>
<accession>A0A2Z5V8D9</accession>
<keyword evidence="7 16" id="KW-0812">Transmembrane</keyword>
<keyword evidence="13 16" id="KW-0496">Mitochondrion</keyword>
<dbReference type="GO" id="GO:0030964">
    <property type="term" value="C:NADH dehydrogenase complex"/>
    <property type="evidence" value="ECO:0007669"/>
    <property type="project" value="TreeGrafter"/>
</dbReference>
<dbReference type="PANTHER" id="PTHR11434:SF0">
    <property type="entry name" value="NADH-UBIQUINONE OXIDOREDUCTASE CHAIN 4L"/>
    <property type="match status" value="1"/>
</dbReference>
<keyword evidence="10 16" id="KW-1133">Transmembrane helix</keyword>
<dbReference type="PANTHER" id="PTHR11434">
    <property type="entry name" value="NADH-UBIQUINONE OXIDOREDUCTASE SUBUNIT ND4L"/>
    <property type="match status" value="1"/>
</dbReference>
<evidence type="ECO:0000256" key="10">
    <source>
        <dbReference type="ARBA" id="ARBA00022989"/>
    </source>
</evidence>
<dbReference type="GO" id="GO:0042773">
    <property type="term" value="P:ATP synthesis coupled electron transport"/>
    <property type="evidence" value="ECO:0007669"/>
    <property type="project" value="UniProtKB-UniRule"/>
</dbReference>
<evidence type="ECO:0000256" key="9">
    <source>
        <dbReference type="ARBA" id="ARBA00022982"/>
    </source>
</evidence>
<keyword evidence="16" id="KW-0999">Mitochondrion inner membrane</keyword>
<proteinExistence type="inferred from homology"/>
<evidence type="ECO:0000256" key="7">
    <source>
        <dbReference type="ARBA" id="ARBA00022692"/>
    </source>
</evidence>
<feature type="transmembrane region" description="Helical" evidence="16">
    <location>
        <begin position="82"/>
        <end position="106"/>
    </location>
</feature>
<keyword evidence="11 16" id="KW-0520">NAD</keyword>
<comment type="similarity">
    <text evidence="2 16">Belongs to the complex I subunit 4L family.</text>
</comment>
<evidence type="ECO:0000256" key="2">
    <source>
        <dbReference type="ARBA" id="ARBA00010519"/>
    </source>
</evidence>
<dbReference type="EMBL" id="LC222534">
    <property type="protein sequence ID" value="BBB16293.1"/>
    <property type="molecule type" value="Genomic_DNA"/>
</dbReference>
<gene>
    <name evidence="17" type="primary">ND4L</name>
</gene>
<evidence type="ECO:0000256" key="3">
    <source>
        <dbReference type="ARBA" id="ARBA00012944"/>
    </source>
</evidence>
<name>A0A2Z5V8D9_9EUCA</name>